<dbReference type="SMART" id="SM00530">
    <property type="entry name" value="HTH_XRE"/>
    <property type="match status" value="1"/>
</dbReference>
<keyword evidence="1" id="KW-0238">DNA-binding</keyword>
<dbReference type="InterPro" id="IPR011051">
    <property type="entry name" value="RmlC_Cupin_sf"/>
</dbReference>
<reference evidence="4 5" key="1">
    <citation type="submission" date="2023-08" db="EMBL/GenBank/DDBJ databases">
        <title>Phytohabitans sansha sp. nov., isolated from marine sediment.</title>
        <authorList>
            <person name="Zhao Y."/>
            <person name="Yi K."/>
        </authorList>
    </citation>
    <scope>NUCLEOTIDE SEQUENCE [LARGE SCALE GENOMIC DNA]</scope>
    <source>
        <strain evidence="4 5">ZYX-F-186</strain>
    </source>
</reference>
<dbReference type="PANTHER" id="PTHR46797:SF1">
    <property type="entry name" value="METHYLPHOSPHONATE SYNTHASE"/>
    <property type="match status" value="1"/>
</dbReference>
<feature type="compositionally biased region" description="Low complexity" evidence="2">
    <location>
        <begin position="18"/>
        <end position="32"/>
    </location>
</feature>
<name>A0ABU0ZW45_9ACTN</name>
<dbReference type="Proteomes" id="UP001230908">
    <property type="component" value="Unassembled WGS sequence"/>
</dbReference>
<gene>
    <name evidence="4" type="ORF">RB614_40145</name>
</gene>
<protein>
    <submittedName>
        <fullName evidence="4">XRE family transcriptional regulator</fullName>
    </submittedName>
</protein>
<dbReference type="RefSeq" id="WP_308717969.1">
    <property type="nucleotide sequence ID" value="NZ_JAVHUY010000061.1"/>
</dbReference>
<keyword evidence="5" id="KW-1185">Reference proteome</keyword>
<proteinExistence type="predicted"/>
<evidence type="ECO:0000259" key="3">
    <source>
        <dbReference type="PROSITE" id="PS50943"/>
    </source>
</evidence>
<feature type="region of interest" description="Disordered" evidence="2">
    <location>
        <begin position="1"/>
        <end position="32"/>
    </location>
</feature>
<accession>A0ABU0ZW45</accession>
<dbReference type="Gene3D" id="1.10.260.40">
    <property type="entry name" value="lambda repressor-like DNA-binding domains"/>
    <property type="match status" value="1"/>
</dbReference>
<dbReference type="CDD" id="cd00093">
    <property type="entry name" value="HTH_XRE"/>
    <property type="match status" value="1"/>
</dbReference>
<feature type="domain" description="HTH cro/C1-type" evidence="3">
    <location>
        <begin position="37"/>
        <end position="91"/>
    </location>
</feature>
<dbReference type="SUPFAM" id="SSF47413">
    <property type="entry name" value="lambda repressor-like DNA-binding domains"/>
    <property type="match status" value="1"/>
</dbReference>
<dbReference type="InterPro" id="IPR014710">
    <property type="entry name" value="RmlC-like_jellyroll"/>
</dbReference>
<dbReference type="PROSITE" id="PS50943">
    <property type="entry name" value="HTH_CROC1"/>
    <property type="match status" value="1"/>
</dbReference>
<dbReference type="CDD" id="cd02209">
    <property type="entry name" value="cupin_XRE_C"/>
    <property type="match status" value="1"/>
</dbReference>
<dbReference type="InterPro" id="IPR050807">
    <property type="entry name" value="TransReg_Diox_bact_type"/>
</dbReference>
<evidence type="ECO:0000256" key="1">
    <source>
        <dbReference type="ARBA" id="ARBA00023125"/>
    </source>
</evidence>
<evidence type="ECO:0000313" key="4">
    <source>
        <dbReference type="EMBL" id="MDQ7910727.1"/>
    </source>
</evidence>
<organism evidence="4 5">
    <name type="scientific">Phytohabitans maris</name>
    <dbReference type="NCBI Taxonomy" id="3071409"/>
    <lineage>
        <taxon>Bacteria</taxon>
        <taxon>Bacillati</taxon>
        <taxon>Actinomycetota</taxon>
        <taxon>Actinomycetes</taxon>
        <taxon>Micromonosporales</taxon>
        <taxon>Micromonosporaceae</taxon>
    </lineage>
</organism>
<dbReference type="EMBL" id="JAVHUY010000061">
    <property type="protein sequence ID" value="MDQ7910727.1"/>
    <property type="molecule type" value="Genomic_DNA"/>
</dbReference>
<evidence type="ECO:0000313" key="5">
    <source>
        <dbReference type="Proteomes" id="UP001230908"/>
    </source>
</evidence>
<dbReference type="Gene3D" id="2.60.120.10">
    <property type="entry name" value="Jelly Rolls"/>
    <property type="match status" value="1"/>
</dbReference>
<dbReference type="InterPro" id="IPR001387">
    <property type="entry name" value="Cro/C1-type_HTH"/>
</dbReference>
<dbReference type="PANTHER" id="PTHR46797">
    <property type="entry name" value="HTH-TYPE TRANSCRIPTIONAL REGULATOR"/>
    <property type="match status" value="1"/>
</dbReference>
<sequence>MAGPTAARSASRSRRHSPPTTRYGAKRGTPPTRRTRFRALREARGLSVVALAERSGVGRATLTNLEAGRGNPTIDTLYALADALGAALGDLIDEPARTRVEVVRAGRGTRVEGAVSARLLDRVRGQRLAELYEVDFATTARHADPHPAGVTESLLVVTGRLRVGPVAGPAELGPGDLIRFPGDVPHVYQAIGGPARGVLVMAHP</sequence>
<dbReference type="InterPro" id="IPR010982">
    <property type="entry name" value="Lambda_DNA-bd_dom_sf"/>
</dbReference>
<dbReference type="SUPFAM" id="SSF51182">
    <property type="entry name" value="RmlC-like cupins"/>
    <property type="match status" value="1"/>
</dbReference>
<dbReference type="Pfam" id="PF01381">
    <property type="entry name" value="HTH_3"/>
    <property type="match status" value="1"/>
</dbReference>
<evidence type="ECO:0000256" key="2">
    <source>
        <dbReference type="SAM" id="MobiDB-lite"/>
    </source>
</evidence>
<feature type="compositionally biased region" description="Low complexity" evidence="2">
    <location>
        <begin position="1"/>
        <end position="10"/>
    </location>
</feature>
<comment type="caution">
    <text evidence="4">The sequence shown here is derived from an EMBL/GenBank/DDBJ whole genome shotgun (WGS) entry which is preliminary data.</text>
</comment>